<comment type="subcellular location">
    <subcellularLocation>
        <location evidence="1">Cell membrane</location>
        <topology evidence="1">Multi-pass membrane protein</topology>
    </subcellularLocation>
</comment>
<evidence type="ECO:0000256" key="4">
    <source>
        <dbReference type="ARBA" id="ARBA00022475"/>
    </source>
</evidence>
<evidence type="ECO:0000256" key="5">
    <source>
        <dbReference type="ARBA" id="ARBA00022692"/>
    </source>
</evidence>
<dbReference type="Proteomes" id="UP001150055">
    <property type="component" value="Unassembled WGS sequence"/>
</dbReference>
<dbReference type="InterPro" id="IPR045863">
    <property type="entry name" value="CorA_TM1_TM2"/>
</dbReference>
<evidence type="ECO:0000313" key="17">
    <source>
        <dbReference type="Proteomes" id="UP000013986"/>
    </source>
</evidence>
<dbReference type="InterPro" id="IPR045861">
    <property type="entry name" value="CorA_cytoplasmic_dom"/>
</dbReference>
<dbReference type="Gene3D" id="1.20.58.340">
    <property type="entry name" value="Magnesium transport protein CorA, transmembrane region"/>
    <property type="match status" value="1"/>
</dbReference>
<feature type="transmembrane region" description="Helical" evidence="12">
    <location>
        <begin position="296"/>
        <end position="315"/>
    </location>
</feature>
<accession>R8YXD1</accession>
<evidence type="ECO:0000313" key="16">
    <source>
        <dbReference type="EMBL" id="RSO56311.1"/>
    </source>
</evidence>
<comment type="caution">
    <text evidence="13">The sequence shown here is derived from an EMBL/GenBank/DDBJ whole genome shotgun (WGS) entry which is preliminary data.</text>
</comment>
<evidence type="ECO:0000256" key="7">
    <source>
        <dbReference type="ARBA" id="ARBA00022989"/>
    </source>
</evidence>
<evidence type="ECO:0000256" key="10">
    <source>
        <dbReference type="ARBA" id="ARBA00034269"/>
    </source>
</evidence>
<evidence type="ECO:0000256" key="9">
    <source>
        <dbReference type="ARBA" id="ARBA00023136"/>
    </source>
</evidence>
<accession>A0A151YRY9</accession>
<reference evidence="15" key="4">
    <citation type="submission" date="2022-12" db="EMBL/GenBank/DDBJ databases">
        <title>Acinetobacter lactucae: Emerging opportunistic pathogenic species of genus Acinetobacter isolated from immunocompromised patients in clinical settings of India.</title>
        <authorList>
            <person name="Amar A.K."/>
            <person name="Sawant A.R."/>
            <person name="Meera M."/>
            <person name="Tomar A."/>
            <person name="Sistla S."/>
            <person name="Prashanth K."/>
        </authorList>
    </citation>
    <scope>NUCLEOTIDE SEQUENCE</scope>
    <source>
        <strain evidence="15">PKAL1828C</strain>
    </source>
</reference>
<dbReference type="Pfam" id="PF01544">
    <property type="entry name" value="CorA"/>
    <property type="match status" value="1"/>
</dbReference>
<keyword evidence="7 12" id="KW-1133">Transmembrane helix</keyword>
<dbReference type="PATRIC" id="fig|1217689.3.peg.2028"/>
<evidence type="ECO:0000313" key="13">
    <source>
        <dbReference type="EMBL" id="EOQ74050.1"/>
    </source>
</evidence>
<dbReference type="PANTHER" id="PTHR47685">
    <property type="entry name" value="MAGNESIUM TRANSPORT PROTEIN CORA"/>
    <property type="match status" value="1"/>
</dbReference>
<proteinExistence type="inferred from homology"/>
<dbReference type="FunFam" id="1.20.58.340:FF:000004">
    <property type="entry name" value="Magnesium transport protein CorA"/>
    <property type="match status" value="1"/>
</dbReference>
<gene>
    <name evidence="16" type="ORF">EA756_11465</name>
    <name evidence="13" type="ORF">F929_02068</name>
    <name evidence="14" type="ORF">I6M64_05155</name>
    <name evidence="15" type="ORF">M0O54_11085</name>
</gene>
<dbReference type="Proteomes" id="UP000013986">
    <property type="component" value="Unassembled WGS sequence"/>
</dbReference>
<dbReference type="HOGENOM" id="CLU_007127_5_0_6"/>
<reference evidence="16 18" key="2">
    <citation type="submission" date="2018-10" db="EMBL/GenBank/DDBJ databases">
        <title>GWAS and RNA-Seq identify cryptic mechanisms of antimicrobial resistance in Acinetobacter baumannii.</title>
        <authorList>
            <person name="Sahl J.W."/>
        </authorList>
    </citation>
    <scope>NUCLEOTIDE SEQUENCE [LARGE SCALE GENOMIC DNA]</scope>
    <source>
        <strain evidence="16 18">TG41018</strain>
    </source>
</reference>
<dbReference type="SUPFAM" id="SSF144083">
    <property type="entry name" value="Magnesium transport protein CorA, transmembrane region"/>
    <property type="match status" value="1"/>
</dbReference>
<dbReference type="RefSeq" id="WP_016144805.1">
    <property type="nucleotide sequence ID" value="NZ_CAJCKV010000007.1"/>
</dbReference>
<dbReference type="Proteomes" id="UP000808699">
    <property type="component" value="Unassembled WGS sequence"/>
</dbReference>
<evidence type="ECO:0000256" key="2">
    <source>
        <dbReference type="ARBA" id="ARBA00009765"/>
    </source>
</evidence>
<evidence type="ECO:0000256" key="6">
    <source>
        <dbReference type="ARBA" id="ARBA00022842"/>
    </source>
</evidence>
<dbReference type="EMBL" id="JADWNO010000002">
    <property type="protein sequence ID" value="MBJ8436713.1"/>
    <property type="molecule type" value="Genomic_DNA"/>
</dbReference>
<keyword evidence="19" id="KW-1185">Reference proteome</keyword>
<keyword evidence="6" id="KW-0460">Magnesium</keyword>
<dbReference type="GO" id="GO:0015095">
    <property type="term" value="F:magnesium ion transmembrane transporter activity"/>
    <property type="evidence" value="ECO:0007669"/>
    <property type="project" value="TreeGrafter"/>
</dbReference>
<comment type="function">
    <text evidence="11">Mediates influx of magnesium ions. Alternates between open and closed states. Activated by low cytoplasmic Mg(2+) levels. Inactive when cytoplasmic Mg(2+) levels are high.</text>
</comment>
<keyword evidence="4" id="KW-1003">Cell membrane</keyword>
<comment type="catalytic activity">
    <reaction evidence="10">
        <text>Mg(2+)(in) = Mg(2+)(out)</text>
        <dbReference type="Rhea" id="RHEA:29827"/>
        <dbReference type="ChEBI" id="CHEBI:18420"/>
    </reaction>
</comment>
<dbReference type="InterPro" id="IPR050829">
    <property type="entry name" value="CorA_MIT"/>
</dbReference>
<dbReference type="SUPFAM" id="SSF143865">
    <property type="entry name" value="CorA soluble domain-like"/>
    <property type="match status" value="1"/>
</dbReference>
<evidence type="ECO:0000256" key="1">
    <source>
        <dbReference type="ARBA" id="ARBA00004651"/>
    </source>
</evidence>
<dbReference type="InterPro" id="IPR002523">
    <property type="entry name" value="MgTranspt_CorA/ZnTranspt_ZntB"/>
</dbReference>
<evidence type="ECO:0000256" key="8">
    <source>
        <dbReference type="ARBA" id="ARBA00023065"/>
    </source>
</evidence>
<evidence type="ECO:0000313" key="15">
    <source>
        <dbReference type="EMBL" id="MDD9320651.1"/>
    </source>
</evidence>
<dbReference type="GeneID" id="60754579"/>
<protein>
    <submittedName>
        <fullName evidence="15">CorA family divalent cation transporter</fullName>
    </submittedName>
    <submittedName>
        <fullName evidence="13">Magnesium and cobalt transporter CorA</fullName>
    </submittedName>
    <submittedName>
        <fullName evidence="14">Magnesium transporter CorA</fullName>
    </submittedName>
</protein>
<organism evidence="13 17">
    <name type="scientific">Acinetobacter lactucae</name>
    <dbReference type="NCBI Taxonomy" id="1785128"/>
    <lineage>
        <taxon>Bacteria</taxon>
        <taxon>Pseudomonadati</taxon>
        <taxon>Pseudomonadota</taxon>
        <taxon>Gammaproteobacteria</taxon>
        <taxon>Moraxellales</taxon>
        <taxon>Moraxellaceae</taxon>
        <taxon>Acinetobacter</taxon>
        <taxon>Acinetobacter calcoaceticus/baumannii complex</taxon>
    </lineage>
</organism>
<evidence type="ECO:0000256" key="3">
    <source>
        <dbReference type="ARBA" id="ARBA00022448"/>
    </source>
</evidence>
<evidence type="ECO:0000313" key="14">
    <source>
        <dbReference type="EMBL" id="MBJ8436713.1"/>
    </source>
</evidence>
<name>R8YXD1_9GAMM</name>
<dbReference type="EMBL" id="APQO01000005">
    <property type="protein sequence ID" value="EOQ74050.1"/>
    <property type="molecule type" value="Genomic_DNA"/>
</dbReference>
<dbReference type="PANTHER" id="PTHR47685:SF1">
    <property type="entry name" value="MAGNESIUM TRANSPORT PROTEIN CORA"/>
    <property type="match status" value="1"/>
</dbReference>
<dbReference type="EMBL" id="RFES01000007">
    <property type="protein sequence ID" value="RSO56311.1"/>
    <property type="molecule type" value="Genomic_DNA"/>
</dbReference>
<dbReference type="OrthoDB" id="9803416at2"/>
<reference evidence="14 19" key="3">
    <citation type="submission" date="2020-11" db="EMBL/GenBank/DDBJ databases">
        <title>Enhanced detection system for hospital associated transmission using whole genome sequencing surveillance.</title>
        <authorList>
            <person name="Harrison L.H."/>
            <person name="Van Tyne D."/>
            <person name="Marsh J.W."/>
            <person name="Griffith M.P."/>
            <person name="Snyder D.J."/>
            <person name="Cooper V.S."/>
            <person name="Mustapha M."/>
        </authorList>
    </citation>
    <scope>NUCLEOTIDE SEQUENCE [LARGE SCALE GENOMIC DNA]</scope>
    <source>
        <strain evidence="14 19">ACIN00241</strain>
    </source>
</reference>
<evidence type="ECO:0000256" key="11">
    <source>
        <dbReference type="ARBA" id="ARBA00045497"/>
    </source>
</evidence>
<dbReference type="Proteomes" id="UP000276905">
    <property type="component" value="Unassembled WGS sequence"/>
</dbReference>
<feature type="transmembrane region" description="Helical" evidence="12">
    <location>
        <begin position="263"/>
        <end position="284"/>
    </location>
</feature>
<dbReference type="GO" id="GO:0015087">
    <property type="term" value="F:cobalt ion transmembrane transporter activity"/>
    <property type="evidence" value="ECO:0007669"/>
    <property type="project" value="TreeGrafter"/>
</dbReference>
<evidence type="ECO:0000313" key="19">
    <source>
        <dbReference type="Proteomes" id="UP000808699"/>
    </source>
</evidence>
<comment type="similarity">
    <text evidence="2">Belongs to the CorA metal ion transporter (MIT) (TC 1.A.35) family.</text>
</comment>
<keyword evidence="8" id="KW-0406">Ion transport</keyword>
<keyword evidence="9 12" id="KW-0472">Membrane</keyword>
<sequence length="322" mass="36483">MITSYVKSGNTLAMLQGLPLDIDQNLVWVQVHLPTADELKLLTETFSIDIANSNTGEVEIDDYHYIRSELLTLSAECHPTFGKVLFILGDKVLITINSTENFRPFESALRRLNRKASYHETPRSTLRVLLQIANDNTDNVIDCIAEGLKETSDEIFQISEGRGEDGKELGVQDLLETIFNLNQREELISRCLESQLSLMRVVRYLNGEVDNISEVELQILVSELAGDVAEVKEYASFEYEKVRYLQNAVTNIMNIKQNQIVKVFTIITAVFLPPTLVGTFYGMNFAVMPELSWEHGFLYSMILTLAAAILPLAYIKHKGWLR</sequence>
<keyword evidence="3" id="KW-0813">Transport</keyword>
<evidence type="ECO:0000313" key="18">
    <source>
        <dbReference type="Proteomes" id="UP000276905"/>
    </source>
</evidence>
<reference evidence="13 17" key="1">
    <citation type="submission" date="2013-02" db="EMBL/GenBank/DDBJ databases">
        <title>The Genome Sequence of Acinetobacter pittii ANC 4052.</title>
        <authorList>
            <consortium name="The Broad Institute Genome Sequencing Platform"/>
            <consortium name="The Broad Institute Genome Sequencing Center for Infectious Disease"/>
            <person name="Cerqueira G."/>
            <person name="Feldgarden M."/>
            <person name="Courvalin P."/>
            <person name="Perichon B."/>
            <person name="Grillot-Courvalin C."/>
            <person name="Clermont D."/>
            <person name="Rocha E."/>
            <person name="Yoon E.-J."/>
            <person name="Nemec A."/>
            <person name="Walker B."/>
            <person name="Young S.K."/>
            <person name="Zeng Q."/>
            <person name="Gargeya S."/>
            <person name="Fitzgerald M."/>
            <person name="Haas B."/>
            <person name="Abouelleil A."/>
            <person name="Alvarado L."/>
            <person name="Arachchi H.M."/>
            <person name="Berlin A.M."/>
            <person name="Chapman S.B."/>
            <person name="Dewar J."/>
            <person name="Goldberg J."/>
            <person name="Griggs A."/>
            <person name="Gujja S."/>
            <person name="Hansen M."/>
            <person name="Howarth C."/>
            <person name="Imamovic A."/>
            <person name="Larimer J."/>
            <person name="McCowan C."/>
            <person name="Murphy C."/>
            <person name="Neiman D."/>
            <person name="Pearson M."/>
            <person name="Priest M."/>
            <person name="Roberts A."/>
            <person name="Saif S."/>
            <person name="Shea T."/>
            <person name="Sisk P."/>
            <person name="Sykes S."/>
            <person name="Wortman J."/>
            <person name="Nusbaum C."/>
            <person name="Birren B."/>
        </authorList>
    </citation>
    <scope>NUCLEOTIDE SEQUENCE [LARGE SCALE GENOMIC DNA]</scope>
    <source>
        <strain evidence="13 17">ANC 4052</strain>
    </source>
</reference>
<dbReference type="GO" id="GO:0015099">
    <property type="term" value="F:nickel cation transmembrane transporter activity"/>
    <property type="evidence" value="ECO:0007669"/>
    <property type="project" value="TreeGrafter"/>
</dbReference>
<dbReference type="AlphaFoldDB" id="R8YXD1"/>
<keyword evidence="5 12" id="KW-0812">Transmembrane</keyword>
<dbReference type="EMBL" id="JALNTG010000036">
    <property type="protein sequence ID" value="MDD9320651.1"/>
    <property type="molecule type" value="Genomic_DNA"/>
</dbReference>
<dbReference type="GO" id="GO:0005886">
    <property type="term" value="C:plasma membrane"/>
    <property type="evidence" value="ECO:0007669"/>
    <property type="project" value="UniProtKB-SubCell"/>
</dbReference>
<evidence type="ECO:0000256" key="12">
    <source>
        <dbReference type="SAM" id="Phobius"/>
    </source>
</evidence>